<dbReference type="Pfam" id="PF07797">
    <property type="entry name" value="DUF1639"/>
    <property type="match status" value="1"/>
</dbReference>
<feature type="region of interest" description="Disordered" evidence="1">
    <location>
        <begin position="1"/>
        <end position="141"/>
    </location>
</feature>
<evidence type="ECO:0000256" key="1">
    <source>
        <dbReference type="SAM" id="MobiDB-lite"/>
    </source>
</evidence>
<evidence type="ECO:0000313" key="3">
    <source>
        <dbReference type="Proteomes" id="UP000825729"/>
    </source>
</evidence>
<name>A0AAV7EP56_ARIFI</name>
<accession>A0AAV7EP56</accession>
<dbReference type="Proteomes" id="UP000825729">
    <property type="component" value="Unassembled WGS sequence"/>
</dbReference>
<gene>
    <name evidence="2" type="ORF">H6P81_010572</name>
</gene>
<proteinExistence type="predicted"/>
<sequence>MAAVSEGLPPPAPNPSSSHRFAAVPSLKWGNQARFGLTKCNPTPDPKSLPSRSPPPLPHVSFHFHSPKHRKASLASGRRSPAASTRLACDDQSTRKDSRDEEEEEGEEELRVTDSPLLVPETRPKSLRLRGLAPPLGGEEKKKLEVPRLSISLSREEIEEDVWAFTGSRPSRRPKKRPRNVQNKLDQTFPGLWLPTVSVDRYRIADQSETKKEVDIVRRFLKFC</sequence>
<reference evidence="2 3" key="1">
    <citation type="submission" date="2021-07" db="EMBL/GenBank/DDBJ databases">
        <title>The Aristolochia fimbriata genome: insights into angiosperm evolution, floral development and chemical biosynthesis.</title>
        <authorList>
            <person name="Jiao Y."/>
        </authorList>
    </citation>
    <scope>NUCLEOTIDE SEQUENCE [LARGE SCALE GENOMIC DNA]</scope>
    <source>
        <strain evidence="2">IBCAS-2021</strain>
        <tissue evidence="2">Leaf</tissue>
    </source>
</reference>
<evidence type="ECO:0000313" key="2">
    <source>
        <dbReference type="EMBL" id="KAG9450607.1"/>
    </source>
</evidence>
<organism evidence="2 3">
    <name type="scientific">Aristolochia fimbriata</name>
    <name type="common">White veined hardy Dutchman's pipe vine</name>
    <dbReference type="NCBI Taxonomy" id="158543"/>
    <lineage>
        <taxon>Eukaryota</taxon>
        <taxon>Viridiplantae</taxon>
        <taxon>Streptophyta</taxon>
        <taxon>Embryophyta</taxon>
        <taxon>Tracheophyta</taxon>
        <taxon>Spermatophyta</taxon>
        <taxon>Magnoliopsida</taxon>
        <taxon>Magnoliidae</taxon>
        <taxon>Piperales</taxon>
        <taxon>Aristolochiaceae</taxon>
        <taxon>Aristolochia</taxon>
    </lineage>
</organism>
<dbReference type="AlphaFoldDB" id="A0AAV7EP56"/>
<dbReference type="PANTHER" id="PTHR33130:SF43">
    <property type="entry name" value="OS01G0688600 PROTEIN"/>
    <property type="match status" value="1"/>
</dbReference>
<feature type="compositionally biased region" description="Pro residues" evidence="1">
    <location>
        <begin position="43"/>
        <end position="58"/>
    </location>
</feature>
<keyword evidence="3" id="KW-1185">Reference proteome</keyword>
<dbReference type="EMBL" id="JAINDJ010000004">
    <property type="protein sequence ID" value="KAG9450607.1"/>
    <property type="molecule type" value="Genomic_DNA"/>
</dbReference>
<dbReference type="PANTHER" id="PTHR33130">
    <property type="entry name" value="PUTATIVE (DUF1639)-RELATED"/>
    <property type="match status" value="1"/>
</dbReference>
<comment type="caution">
    <text evidence="2">The sequence shown here is derived from an EMBL/GenBank/DDBJ whole genome shotgun (WGS) entry which is preliminary data.</text>
</comment>
<feature type="compositionally biased region" description="Basic and acidic residues" evidence="1">
    <location>
        <begin position="88"/>
        <end position="99"/>
    </location>
</feature>
<dbReference type="InterPro" id="IPR012438">
    <property type="entry name" value="DUF1639"/>
</dbReference>
<protein>
    <submittedName>
        <fullName evidence="2">Uncharacterized protein</fullName>
    </submittedName>
</protein>